<accession>A0ABP4N3H2</accession>
<proteinExistence type="inferred from homology"/>
<dbReference type="SMART" id="SM00862">
    <property type="entry name" value="Trans_reg_C"/>
    <property type="match status" value="1"/>
</dbReference>
<evidence type="ECO:0000313" key="7">
    <source>
        <dbReference type="EMBL" id="GAA1554948.1"/>
    </source>
</evidence>
<evidence type="ECO:0000313" key="8">
    <source>
        <dbReference type="Proteomes" id="UP001501705"/>
    </source>
</evidence>
<evidence type="ECO:0000256" key="4">
    <source>
        <dbReference type="ARBA" id="ARBA00023163"/>
    </source>
</evidence>
<keyword evidence="3 5" id="KW-0238">DNA-binding</keyword>
<protein>
    <recommendedName>
        <fullName evidence="6">OmpR/PhoB-type domain-containing protein</fullName>
    </recommendedName>
</protein>
<dbReference type="InterPro" id="IPR051677">
    <property type="entry name" value="AfsR-DnrI-RedD_regulator"/>
</dbReference>
<dbReference type="InterPro" id="IPR001867">
    <property type="entry name" value="OmpR/PhoB-type_DNA-bd"/>
</dbReference>
<organism evidence="7 8">
    <name type="scientific">Kribbella hippodromi</name>
    <dbReference type="NCBI Taxonomy" id="434347"/>
    <lineage>
        <taxon>Bacteria</taxon>
        <taxon>Bacillati</taxon>
        <taxon>Actinomycetota</taxon>
        <taxon>Actinomycetes</taxon>
        <taxon>Propionibacteriales</taxon>
        <taxon>Kribbellaceae</taxon>
        <taxon>Kribbella</taxon>
    </lineage>
</organism>
<dbReference type="Gene3D" id="1.10.10.10">
    <property type="entry name" value="Winged helix-like DNA-binding domain superfamily/Winged helix DNA-binding domain"/>
    <property type="match status" value="1"/>
</dbReference>
<keyword evidence="4" id="KW-0804">Transcription</keyword>
<dbReference type="Pfam" id="PF03704">
    <property type="entry name" value="BTAD"/>
    <property type="match status" value="1"/>
</dbReference>
<dbReference type="Proteomes" id="UP001501705">
    <property type="component" value="Unassembled WGS sequence"/>
</dbReference>
<feature type="DNA-binding region" description="OmpR/PhoB-type" evidence="5">
    <location>
        <begin position="1"/>
        <end position="98"/>
    </location>
</feature>
<dbReference type="RefSeq" id="WP_344232105.1">
    <property type="nucleotide sequence ID" value="NZ_BAAAPH010000003.1"/>
</dbReference>
<dbReference type="PANTHER" id="PTHR35807">
    <property type="entry name" value="TRANSCRIPTIONAL REGULATOR REDD-RELATED"/>
    <property type="match status" value="1"/>
</dbReference>
<keyword evidence="2" id="KW-0805">Transcription regulation</keyword>
<dbReference type="Pfam" id="PF00486">
    <property type="entry name" value="Trans_reg_C"/>
    <property type="match status" value="1"/>
</dbReference>
<comment type="similarity">
    <text evidence="1">Belongs to the AfsR/DnrI/RedD regulatory family.</text>
</comment>
<evidence type="ECO:0000256" key="1">
    <source>
        <dbReference type="ARBA" id="ARBA00005820"/>
    </source>
</evidence>
<dbReference type="PANTHER" id="PTHR35807:SF1">
    <property type="entry name" value="TRANSCRIPTIONAL REGULATOR REDD"/>
    <property type="match status" value="1"/>
</dbReference>
<comment type="caution">
    <text evidence="7">The sequence shown here is derived from an EMBL/GenBank/DDBJ whole genome shotgun (WGS) entry which is preliminary data.</text>
</comment>
<dbReference type="SMART" id="SM01043">
    <property type="entry name" value="BTAD"/>
    <property type="match status" value="1"/>
</dbReference>
<dbReference type="InterPro" id="IPR036388">
    <property type="entry name" value="WH-like_DNA-bd_sf"/>
</dbReference>
<dbReference type="InterPro" id="IPR005158">
    <property type="entry name" value="BTAD"/>
</dbReference>
<reference evidence="8" key="1">
    <citation type="journal article" date="2019" name="Int. J. Syst. Evol. Microbiol.">
        <title>The Global Catalogue of Microorganisms (GCM) 10K type strain sequencing project: providing services to taxonomists for standard genome sequencing and annotation.</title>
        <authorList>
            <consortium name="The Broad Institute Genomics Platform"/>
            <consortium name="The Broad Institute Genome Sequencing Center for Infectious Disease"/>
            <person name="Wu L."/>
            <person name="Ma J."/>
        </authorList>
    </citation>
    <scope>NUCLEOTIDE SEQUENCE [LARGE SCALE GENOMIC DNA]</scope>
    <source>
        <strain evidence="8">JCM 15572</strain>
    </source>
</reference>
<dbReference type="SUPFAM" id="SSF46894">
    <property type="entry name" value="C-terminal effector domain of the bipartite response regulators"/>
    <property type="match status" value="1"/>
</dbReference>
<gene>
    <name evidence="7" type="ORF">GCM10009804_09790</name>
</gene>
<dbReference type="EMBL" id="BAAAPH010000003">
    <property type="protein sequence ID" value="GAA1554948.1"/>
    <property type="molecule type" value="Genomic_DNA"/>
</dbReference>
<evidence type="ECO:0000256" key="5">
    <source>
        <dbReference type="PROSITE-ProRule" id="PRU01091"/>
    </source>
</evidence>
<evidence type="ECO:0000259" key="6">
    <source>
        <dbReference type="PROSITE" id="PS51755"/>
    </source>
</evidence>
<dbReference type="Gene3D" id="1.25.40.10">
    <property type="entry name" value="Tetratricopeptide repeat domain"/>
    <property type="match status" value="1"/>
</dbReference>
<dbReference type="InterPro" id="IPR011990">
    <property type="entry name" value="TPR-like_helical_dom_sf"/>
</dbReference>
<sequence>MNLAAQFTFRVLGPLEVRNHAHPVEVGSGKLRQLLALLLIEPNRPRRRDLLVDQLWSGAPPASAVATLQSYIYRLRGLLTSDGRSPVESLAGGYQLVVPAHSFDLAHFEELVRTGRKARESGATERAADTLRQALDVWAGEAFAGVDLEVVQSHAAGLQSRRLQIVEECVTAELVLGRQSDVIPELENLTGEHPLRESLWALLLQALARNGRAAEALRRYRDLERVLDDELGVRPGPLVSGVRDRIVEGAPASGDLRERLRYHRCTRPHERR</sequence>
<dbReference type="PROSITE" id="PS51755">
    <property type="entry name" value="OMPR_PHOB"/>
    <property type="match status" value="1"/>
</dbReference>
<evidence type="ECO:0000256" key="3">
    <source>
        <dbReference type="ARBA" id="ARBA00023125"/>
    </source>
</evidence>
<keyword evidence="8" id="KW-1185">Reference proteome</keyword>
<dbReference type="InterPro" id="IPR016032">
    <property type="entry name" value="Sig_transdc_resp-reg_C-effctor"/>
</dbReference>
<dbReference type="CDD" id="cd15831">
    <property type="entry name" value="BTAD"/>
    <property type="match status" value="1"/>
</dbReference>
<name>A0ABP4N3H2_9ACTN</name>
<dbReference type="SUPFAM" id="SSF48452">
    <property type="entry name" value="TPR-like"/>
    <property type="match status" value="1"/>
</dbReference>
<evidence type="ECO:0000256" key="2">
    <source>
        <dbReference type="ARBA" id="ARBA00023015"/>
    </source>
</evidence>
<feature type="domain" description="OmpR/PhoB-type" evidence="6">
    <location>
        <begin position="1"/>
        <end position="98"/>
    </location>
</feature>